<dbReference type="Proteomes" id="UP000265566">
    <property type="component" value="Chromosome 1"/>
</dbReference>
<dbReference type="GO" id="GO:0031146">
    <property type="term" value="P:SCF-dependent proteasomal ubiquitin-dependent protein catabolic process"/>
    <property type="evidence" value="ECO:0000318"/>
    <property type="project" value="GO_Central"/>
</dbReference>
<keyword evidence="5" id="KW-0418">Kinase</keyword>
<proteinExistence type="inferred from homology"/>
<evidence type="ECO:0000256" key="3">
    <source>
        <dbReference type="ARBA" id="ARBA00022786"/>
    </source>
</evidence>
<dbReference type="PaxDb" id="3880-AES60233"/>
<comment type="similarity">
    <text evidence="2">Belongs to the SKP1 family.</text>
</comment>
<dbReference type="SUPFAM" id="SSF81382">
    <property type="entry name" value="Skp1 dimerisation domain-like"/>
    <property type="match status" value="1"/>
</dbReference>
<dbReference type="SMART" id="SM00512">
    <property type="entry name" value="Skp1"/>
    <property type="match status" value="1"/>
</dbReference>
<reference evidence="5" key="4">
    <citation type="journal article" date="2018" name="Nat. Plants">
        <title>Whole-genome landscape of Medicago truncatula symbiotic genes.</title>
        <authorList>
            <person name="Pecrix Y."/>
            <person name="Gamas P."/>
            <person name="Carrere S."/>
        </authorList>
    </citation>
    <scope>NUCLEOTIDE SEQUENCE</scope>
    <source>
        <tissue evidence="5">Leaves</tissue>
    </source>
</reference>
<dbReference type="EnsemblPlants" id="AES60233">
    <property type="protein sequence ID" value="AES60233"/>
    <property type="gene ID" value="MTR_1g042510"/>
</dbReference>
<keyword evidence="3" id="KW-0833">Ubl conjugation pathway</keyword>
<reference evidence="4 7" key="1">
    <citation type="journal article" date="2011" name="Nature">
        <title>The Medicago genome provides insight into the evolution of rhizobial symbioses.</title>
        <authorList>
            <person name="Young N.D."/>
            <person name="Debelle F."/>
            <person name="Oldroyd G.E."/>
            <person name="Geurts R."/>
            <person name="Cannon S.B."/>
            <person name="Udvardi M.K."/>
            <person name="Benedito V.A."/>
            <person name="Mayer K.F."/>
            <person name="Gouzy J."/>
            <person name="Schoof H."/>
            <person name="Van de Peer Y."/>
            <person name="Proost S."/>
            <person name="Cook D.R."/>
            <person name="Meyers B.C."/>
            <person name="Spannagl M."/>
            <person name="Cheung F."/>
            <person name="De Mita S."/>
            <person name="Krishnakumar V."/>
            <person name="Gundlach H."/>
            <person name="Zhou S."/>
            <person name="Mudge J."/>
            <person name="Bharti A.K."/>
            <person name="Murray J.D."/>
            <person name="Naoumkina M.A."/>
            <person name="Rosen B."/>
            <person name="Silverstein K.A."/>
            <person name="Tang H."/>
            <person name="Rombauts S."/>
            <person name="Zhao P.X."/>
            <person name="Zhou P."/>
            <person name="Barbe V."/>
            <person name="Bardou P."/>
            <person name="Bechner M."/>
            <person name="Bellec A."/>
            <person name="Berger A."/>
            <person name="Berges H."/>
            <person name="Bidwell S."/>
            <person name="Bisseling T."/>
            <person name="Choisne N."/>
            <person name="Couloux A."/>
            <person name="Denny R."/>
            <person name="Deshpande S."/>
            <person name="Dai X."/>
            <person name="Doyle J.J."/>
            <person name="Dudez A.M."/>
            <person name="Farmer A.D."/>
            <person name="Fouteau S."/>
            <person name="Franken C."/>
            <person name="Gibelin C."/>
            <person name="Gish J."/>
            <person name="Goldstein S."/>
            <person name="Gonzalez A.J."/>
            <person name="Green P.J."/>
            <person name="Hallab A."/>
            <person name="Hartog M."/>
            <person name="Hua A."/>
            <person name="Humphray S.J."/>
            <person name="Jeong D.H."/>
            <person name="Jing Y."/>
            <person name="Jocker A."/>
            <person name="Kenton S.M."/>
            <person name="Kim D.J."/>
            <person name="Klee K."/>
            <person name="Lai H."/>
            <person name="Lang C."/>
            <person name="Lin S."/>
            <person name="Macmil S.L."/>
            <person name="Magdelenat G."/>
            <person name="Matthews L."/>
            <person name="McCorrison J."/>
            <person name="Monaghan E.L."/>
            <person name="Mun J.H."/>
            <person name="Najar F.Z."/>
            <person name="Nicholson C."/>
            <person name="Noirot C."/>
            <person name="O'Bleness M."/>
            <person name="Paule C.R."/>
            <person name="Poulain J."/>
            <person name="Prion F."/>
            <person name="Qin B."/>
            <person name="Qu C."/>
            <person name="Retzel E.F."/>
            <person name="Riddle C."/>
            <person name="Sallet E."/>
            <person name="Samain S."/>
            <person name="Samson N."/>
            <person name="Sanders I."/>
            <person name="Saurat O."/>
            <person name="Scarpelli C."/>
            <person name="Schiex T."/>
            <person name="Segurens B."/>
            <person name="Severin A.J."/>
            <person name="Sherrier D.J."/>
            <person name="Shi R."/>
            <person name="Sims S."/>
            <person name="Singer S.R."/>
            <person name="Sinharoy S."/>
            <person name="Sterck L."/>
            <person name="Viollet A."/>
            <person name="Wang B.B."/>
            <person name="Wang K."/>
            <person name="Wang M."/>
            <person name="Wang X."/>
            <person name="Warfsmann J."/>
            <person name="Weissenbach J."/>
            <person name="White D.D."/>
            <person name="White J.D."/>
            <person name="Wiley G.B."/>
            <person name="Wincker P."/>
            <person name="Xing Y."/>
            <person name="Yang L."/>
            <person name="Yao Z."/>
            <person name="Ying F."/>
            <person name="Zhai J."/>
            <person name="Zhou L."/>
            <person name="Zuber A."/>
            <person name="Denarie J."/>
            <person name="Dixon R.A."/>
            <person name="May G.D."/>
            <person name="Schwartz D.C."/>
            <person name="Rogers J."/>
            <person name="Quetier F."/>
            <person name="Town C.D."/>
            <person name="Roe B.A."/>
        </authorList>
    </citation>
    <scope>NUCLEOTIDE SEQUENCE [LARGE SCALE GENOMIC DNA]</scope>
    <source>
        <strain evidence="4">A17</strain>
        <strain evidence="6 7">cv. Jemalong A17</strain>
    </source>
</reference>
<dbReference type="GO" id="GO:0005737">
    <property type="term" value="C:cytoplasm"/>
    <property type="evidence" value="ECO:0000318"/>
    <property type="project" value="GO_Central"/>
</dbReference>
<dbReference type="InterPro" id="IPR011333">
    <property type="entry name" value="SKP1/BTB/POZ_sf"/>
</dbReference>
<dbReference type="GO" id="GO:0016301">
    <property type="term" value="F:kinase activity"/>
    <property type="evidence" value="ECO:0007669"/>
    <property type="project" value="UniProtKB-KW"/>
</dbReference>
<dbReference type="Gene3D" id="3.30.710.10">
    <property type="entry name" value="Potassium Channel Kv1.1, Chain A"/>
    <property type="match status" value="1"/>
</dbReference>
<dbReference type="eggNOG" id="KOG1724">
    <property type="taxonomic scope" value="Eukaryota"/>
</dbReference>
<comment type="pathway">
    <text evidence="1">Protein modification; protein ubiquitination.</text>
</comment>
<reference evidence="6" key="3">
    <citation type="submission" date="2015-04" db="UniProtKB">
        <authorList>
            <consortium name="EnsemblPlants"/>
        </authorList>
    </citation>
    <scope>IDENTIFICATION</scope>
    <source>
        <strain evidence="6">cv. Jemalong A17</strain>
    </source>
</reference>
<dbReference type="Gramene" id="rna2180">
    <property type="protein sequence ID" value="RHN78562.1"/>
    <property type="gene ID" value="gene2180"/>
</dbReference>
<dbReference type="AlphaFoldDB" id="G7I3U0"/>
<dbReference type="Proteomes" id="UP000002051">
    <property type="component" value="Unassembled WGS sequence"/>
</dbReference>
<dbReference type="InterPro" id="IPR001232">
    <property type="entry name" value="SKP1-like"/>
</dbReference>
<evidence type="ECO:0000313" key="5">
    <source>
        <dbReference type="EMBL" id="RHN78562.1"/>
    </source>
</evidence>
<dbReference type="GO" id="GO:0016567">
    <property type="term" value="P:protein ubiquitination"/>
    <property type="evidence" value="ECO:0007669"/>
    <property type="project" value="UniProtKB-UniPathway"/>
</dbReference>
<dbReference type="InterPro" id="IPR036296">
    <property type="entry name" value="SKP1-like_dim_sf"/>
</dbReference>
<dbReference type="GO" id="GO:0009867">
    <property type="term" value="P:jasmonic acid mediated signaling pathway"/>
    <property type="evidence" value="ECO:0007669"/>
    <property type="project" value="UniProtKB-ARBA"/>
</dbReference>
<dbReference type="GO" id="GO:0005634">
    <property type="term" value="C:nucleus"/>
    <property type="evidence" value="ECO:0000318"/>
    <property type="project" value="GO_Central"/>
</dbReference>
<dbReference type="InterPro" id="IPR016897">
    <property type="entry name" value="SKP1"/>
</dbReference>
<dbReference type="EMBL" id="PSQE01000001">
    <property type="protein sequence ID" value="RHN78562.1"/>
    <property type="molecule type" value="Genomic_DNA"/>
</dbReference>
<keyword evidence="7" id="KW-1185">Reference proteome</keyword>
<evidence type="ECO:0000313" key="4">
    <source>
        <dbReference type="EMBL" id="AES60233.1"/>
    </source>
</evidence>
<dbReference type="HOGENOM" id="CLU_977844_0_0_1"/>
<sequence>MKVKCCDGVVLELEDALVYASSTVQKLIEKNISSRGCISVCHFGGGQGNNFEISFEEEISRKTLLKIKEYVKKHEDARDNEKSLRIWDQEFIKVDHRTLFAIVLAAHYLKIRDLVDLSCETVTAKNDMTPREEEEYQSQTVGKNKGKSIISEEVLGQQCSMEERVGFHRVNLIKGGSSKWAKEGDLFSSKDAIKLQLENMSVKRLTDVEVAQLARDYKASIIQQCVATVLKPVKNKMRHKRRGVQTVTNRNKKRKVISTKFDRFVKVARGPYRRRNVRGRGKLQQQSF</sequence>
<keyword evidence="5" id="KW-0808">Transferase</keyword>
<evidence type="ECO:0000313" key="6">
    <source>
        <dbReference type="EnsemblPlants" id="AES60233"/>
    </source>
</evidence>
<organism evidence="4 7">
    <name type="scientific">Medicago truncatula</name>
    <name type="common">Barrel medic</name>
    <name type="synonym">Medicago tribuloides</name>
    <dbReference type="NCBI Taxonomy" id="3880"/>
    <lineage>
        <taxon>Eukaryota</taxon>
        <taxon>Viridiplantae</taxon>
        <taxon>Streptophyta</taxon>
        <taxon>Embryophyta</taxon>
        <taxon>Tracheophyta</taxon>
        <taxon>Spermatophyta</taxon>
        <taxon>Magnoliopsida</taxon>
        <taxon>eudicotyledons</taxon>
        <taxon>Gunneridae</taxon>
        <taxon>Pentapetalae</taxon>
        <taxon>rosids</taxon>
        <taxon>fabids</taxon>
        <taxon>Fabales</taxon>
        <taxon>Fabaceae</taxon>
        <taxon>Papilionoideae</taxon>
        <taxon>50 kb inversion clade</taxon>
        <taxon>NPAAA clade</taxon>
        <taxon>Hologalegina</taxon>
        <taxon>IRL clade</taxon>
        <taxon>Trifolieae</taxon>
        <taxon>Medicago</taxon>
    </lineage>
</organism>
<evidence type="ECO:0000256" key="2">
    <source>
        <dbReference type="ARBA" id="ARBA00009993"/>
    </source>
</evidence>
<dbReference type="PANTHER" id="PTHR11165">
    <property type="entry name" value="SKP1"/>
    <property type="match status" value="1"/>
</dbReference>
<dbReference type="STRING" id="3880.G7I3U0"/>
<reference evidence="4 7" key="2">
    <citation type="journal article" date="2014" name="BMC Genomics">
        <title>An improved genome release (version Mt4.0) for the model legume Medicago truncatula.</title>
        <authorList>
            <person name="Tang H."/>
            <person name="Krishnakumar V."/>
            <person name="Bidwell S."/>
            <person name="Rosen B."/>
            <person name="Chan A."/>
            <person name="Zhou S."/>
            <person name="Gentzbittel L."/>
            <person name="Childs K.L."/>
            <person name="Yandell M."/>
            <person name="Gundlach H."/>
            <person name="Mayer K.F."/>
            <person name="Schwartz D.C."/>
            <person name="Town C.D."/>
        </authorList>
    </citation>
    <scope>GENOME REANNOTATION</scope>
    <source>
        <strain evidence="6 7">cv. Jemalong A17</strain>
    </source>
</reference>
<gene>
    <name evidence="4" type="ordered locus">MTR_1g042510</name>
    <name evidence="5" type="ORF">MtrunA17_Chr1g0167301</name>
</gene>
<accession>G7I3U0</accession>
<dbReference type="GO" id="GO:0097602">
    <property type="term" value="F:cullin family protein binding"/>
    <property type="evidence" value="ECO:0000318"/>
    <property type="project" value="GO_Central"/>
</dbReference>
<evidence type="ECO:0000313" key="7">
    <source>
        <dbReference type="Proteomes" id="UP000002051"/>
    </source>
</evidence>
<protein>
    <submittedName>
        <fullName evidence="5">Putative S-phase kinase-associated protein</fullName>
    </submittedName>
    <submittedName>
        <fullName evidence="4">SKP1 family, dimerization domain protein</fullName>
    </submittedName>
</protein>
<evidence type="ECO:0000256" key="1">
    <source>
        <dbReference type="ARBA" id="ARBA00004906"/>
    </source>
</evidence>
<dbReference type="UniPathway" id="UPA00143"/>
<name>G7I3U0_MEDTR</name>
<dbReference type="EMBL" id="CM001217">
    <property type="protein sequence ID" value="AES60233.1"/>
    <property type="molecule type" value="Genomic_DNA"/>
</dbReference>